<accession>A0A9D2M1I5</accession>
<sequence>MTANRKSFERQWRIKGKIKLPLNESSKTYMFTVYNAAMKEYNMGCVGAFAMPPFLYIFLQCPWMEGIALSGMKG</sequence>
<evidence type="ECO:0000313" key="1">
    <source>
        <dbReference type="EMBL" id="HJB39780.1"/>
    </source>
</evidence>
<comment type="caution">
    <text evidence="1">The sequence shown here is derived from an EMBL/GenBank/DDBJ whole genome shotgun (WGS) entry which is preliminary data.</text>
</comment>
<protein>
    <submittedName>
        <fullName evidence="1">Uncharacterized protein</fullName>
    </submittedName>
</protein>
<evidence type="ECO:0000313" key="2">
    <source>
        <dbReference type="Proteomes" id="UP000824209"/>
    </source>
</evidence>
<reference evidence="1" key="1">
    <citation type="journal article" date="2021" name="PeerJ">
        <title>Extensive microbial diversity within the chicken gut microbiome revealed by metagenomics and culture.</title>
        <authorList>
            <person name="Gilroy R."/>
            <person name="Ravi A."/>
            <person name="Getino M."/>
            <person name="Pursley I."/>
            <person name="Horton D.L."/>
            <person name="Alikhan N.F."/>
            <person name="Baker D."/>
            <person name="Gharbi K."/>
            <person name="Hall N."/>
            <person name="Watson M."/>
            <person name="Adriaenssens E.M."/>
            <person name="Foster-Nyarko E."/>
            <person name="Jarju S."/>
            <person name="Secka A."/>
            <person name="Antonio M."/>
            <person name="Oren A."/>
            <person name="Chaudhuri R.R."/>
            <person name="La Ragione R."/>
            <person name="Hildebrand F."/>
            <person name="Pallen M.J."/>
        </authorList>
    </citation>
    <scope>NUCLEOTIDE SEQUENCE</scope>
    <source>
        <strain evidence="1">ChiBcec8-14828</strain>
    </source>
</reference>
<dbReference type="EMBL" id="DWYA01000049">
    <property type="protein sequence ID" value="HJB39780.1"/>
    <property type="molecule type" value="Genomic_DNA"/>
</dbReference>
<proteinExistence type="predicted"/>
<dbReference type="AlphaFoldDB" id="A0A9D2M1I5"/>
<name>A0A9D2M1I5_9FIRM</name>
<reference evidence="1" key="2">
    <citation type="submission" date="2021-04" db="EMBL/GenBank/DDBJ databases">
        <authorList>
            <person name="Gilroy R."/>
        </authorList>
    </citation>
    <scope>NUCLEOTIDE SEQUENCE</scope>
    <source>
        <strain evidence="1">ChiBcec8-14828</strain>
    </source>
</reference>
<organism evidence="1 2">
    <name type="scientific">Candidatus Ruthenibacterium avium</name>
    <dbReference type="NCBI Taxonomy" id="2838751"/>
    <lineage>
        <taxon>Bacteria</taxon>
        <taxon>Bacillati</taxon>
        <taxon>Bacillota</taxon>
        <taxon>Clostridia</taxon>
        <taxon>Eubacteriales</taxon>
        <taxon>Oscillospiraceae</taxon>
        <taxon>Ruthenibacterium</taxon>
    </lineage>
</organism>
<gene>
    <name evidence="1" type="ORF">H9943_05215</name>
</gene>
<dbReference type="Proteomes" id="UP000824209">
    <property type="component" value="Unassembled WGS sequence"/>
</dbReference>